<dbReference type="Pfam" id="PF00789">
    <property type="entry name" value="UBX"/>
    <property type="match status" value="1"/>
</dbReference>
<dbReference type="PANTHER" id="PTHR23322:SF1">
    <property type="entry name" value="FAS-ASSOCIATED FACTOR 2"/>
    <property type="match status" value="1"/>
</dbReference>
<dbReference type="InterPro" id="IPR029071">
    <property type="entry name" value="Ubiquitin-like_domsf"/>
</dbReference>
<dbReference type="InterPro" id="IPR001012">
    <property type="entry name" value="UBX_dom"/>
</dbReference>
<protein>
    <submittedName>
        <fullName evidence="4">DEBR0S2_16160g1_1</fullName>
    </submittedName>
</protein>
<dbReference type="EMBL" id="CABFWN010000002">
    <property type="protein sequence ID" value="VUG17779.1"/>
    <property type="molecule type" value="Genomic_DNA"/>
</dbReference>
<feature type="region of interest" description="Disordered" evidence="1">
    <location>
        <begin position="382"/>
        <end position="404"/>
    </location>
</feature>
<gene>
    <name evidence="4" type="ORF">DEBR0S2_16160G</name>
</gene>
<dbReference type="Gene3D" id="1.10.8.10">
    <property type="entry name" value="DNA helicase RuvA subunit, C-terminal domain"/>
    <property type="match status" value="1"/>
</dbReference>
<evidence type="ECO:0000256" key="2">
    <source>
        <dbReference type="SAM" id="Phobius"/>
    </source>
</evidence>
<dbReference type="Pfam" id="PF14555">
    <property type="entry name" value="UBA_4"/>
    <property type="match status" value="1"/>
</dbReference>
<keyword evidence="2" id="KW-1133">Transmembrane helix</keyword>
<evidence type="ECO:0000313" key="4">
    <source>
        <dbReference type="EMBL" id="VUG17779.1"/>
    </source>
</evidence>
<feature type="compositionally biased region" description="Basic and acidic residues" evidence="1">
    <location>
        <begin position="384"/>
        <end position="404"/>
    </location>
</feature>
<dbReference type="PANTHER" id="PTHR23322">
    <property type="entry name" value="FAS-ASSOCIATED PROTEIN"/>
    <property type="match status" value="1"/>
</dbReference>
<dbReference type="AlphaFoldDB" id="A0A7D9CY33"/>
<reference evidence="4 5" key="1">
    <citation type="submission" date="2019-07" db="EMBL/GenBank/DDBJ databases">
        <authorList>
            <person name="Friedrich A."/>
            <person name="Schacherer J."/>
        </authorList>
    </citation>
    <scope>NUCLEOTIDE SEQUENCE [LARGE SCALE GENOMIC DNA]</scope>
</reference>
<keyword evidence="2" id="KW-0472">Membrane</keyword>
<sequence>MSNLSSEEKQKLAQFKEVTNFDDETQRDKVLRLLEVCNWNLDRACARYFDNDFPSLLDDRTSNDISHEATQMFSPPTRASSQIQFREALSADSPFSIDQMNFDGRLLDIIPKLPRAMTIANKWKLNLGIAQPQLNGRDGGFTIFTPIVFVLMVIPKLLWALGWGLDRILGSTFPKLFHFLGFRDGPGDFPLKPMHETKEEISTYNVKDCIDNTLGETSDLHIFKGEFNEAFADAKGGLKWMMCILIDSQSDVSRKFIKTYLNDSHFLELLKKHDVILYIGDVQYPEPHEVGSTYRAYSIPYLNIIGNVSSSDISAPSMSIVFKCQSFGKDSKQTPEGRRKYFRRMNRAFDRYEPQLVAQRADKEEAEFARVLREQQDSAYQESLLRDEKKHAEKEKRLREEQQKKEEVKRIEEAKELEAKQRKAFLLRYIREKYTRDTTTWKAGSYTRIQIRDDKGKRNVWKFDKNDTIYDLFMFVERARYLFQLAKKTGKDEGEVKAIIQSEKVPNIDTRDYQLSFTFDLISPLNRLRLTADRQKLIHTCDYLWPNGSLLVEKADDESSDNTDSTTEEDD</sequence>
<dbReference type="GO" id="GO:0043130">
    <property type="term" value="F:ubiquitin binding"/>
    <property type="evidence" value="ECO:0007669"/>
    <property type="project" value="TreeGrafter"/>
</dbReference>
<dbReference type="GO" id="GO:0005783">
    <property type="term" value="C:endoplasmic reticulum"/>
    <property type="evidence" value="ECO:0007669"/>
    <property type="project" value="TreeGrafter"/>
</dbReference>
<evidence type="ECO:0000259" key="3">
    <source>
        <dbReference type="PROSITE" id="PS50033"/>
    </source>
</evidence>
<feature type="transmembrane region" description="Helical" evidence="2">
    <location>
        <begin position="141"/>
        <end position="165"/>
    </location>
</feature>
<proteinExistence type="predicted"/>
<name>A0A7D9CY33_DEKBR</name>
<dbReference type="SUPFAM" id="SSF54236">
    <property type="entry name" value="Ubiquitin-like"/>
    <property type="match status" value="1"/>
</dbReference>
<dbReference type="Proteomes" id="UP000478008">
    <property type="component" value="Unassembled WGS sequence"/>
</dbReference>
<evidence type="ECO:0000256" key="1">
    <source>
        <dbReference type="SAM" id="MobiDB-lite"/>
    </source>
</evidence>
<dbReference type="SUPFAM" id="SSF52833">
    <property type="entry name" value="Thioredoxin-like"/>
    <property type="match status" value="1"/>
</dbReference>
<dbReference type="InterPro" id="IPR050730">
    <property type="entry name" value="UBX_domain-protein"/>
</dbReference>
<dbReference type="Gene3D" id="3.40.30.10">
    <property type="entry name" value="Glutaredoxin"/>
    <property type="match status" value="1"/>
</dbReference>
<dbReference type="GO" id="GO:0036503">
    <property type="term" value="P:ERAD pathway"/>
    <property type="evidence" value="ECO:0007669"/>
    <property type="project" value="TreeGrafter"/>
</dbReference>
<keyword evidence="5" id="KW-1185">Reference proteome</keyword>
<dbReference type="CDD" id="cd14273">
    <property type="entry name" value="UBA_TAP-C_like"/>
    <property type="match status" value="1"/>
</dbReference>
<dbReference type="SUPFAM" id="SSF46934">
    <property type="entry name" value="UBA-like"/>
    <property type="match status" value="1"/>
</dbReference>
<dbReference type="InterPro" id="IPR009060">
    <property type="entry name" value="UBA-like_sf"/>
</dbReference>
<feature type="domain" description="UBX" evidence="3">
    <location>
        <begin position="442"/>
        <end position="477"/>
    </location>
</feature>
<accession>A0A7D9CY33</accession>
<dbReference type="PROSITE" id="PS50033">
    <property type="entry name" value="UBX"/>
    <property type="match status" value="1"/>
</dbReference>
<organism evidence="4 5">
    <name type="scientific">Dekkera bruxellensis</name>
    <name type="common">Brettanomyces custersii</name>
    <dbReference type="NCBI Taxonomy" id="5007"/>
    <lineage>
        <taxon>Eukaryota</taxon>
        <taxon>Fungi</taxon>
        <taxon>Dikarya</taxon>
        <taxon>Ascomycota</taxon>
        <taxon>Saccharomycotina</taxon>
        <taxon>Pichiomycetes</taxon>
        <taxon>Pichiales</taxon>
        <taxon>Pichiaceae</taxon>
        <taxon>Brettanomyces</taxon>
    </lineage>
</organism>
<keyword evidence="2" id="KW-0812">Transmembrane</keyword>
<evidence type="ECO:0000313" key="5">
    <source>
        <dbReference type="Proteomes" id="UP000478008"/>
    </source>
</evidence>
<dbReference type="InterPro" id="IPR036249">
    <property type="entry name" value="Thioredoxin-like_sf"/>
</dbReference>